<dbReference type="Pfam" id="PF00126">
    <property type="entry name" value="HTH_1"/>
    <property type="match status" value="1"/>
</dbReference>
<dbReference type="Gene3D" id="3.40.190.10">
    <property type="entry name" value="Periplasmic binding protein-like II"/>
    <property type="match status" value="2"/>
</dbReference>
<keyword evidence="7" id="KW-1185">Reference proteome</keyword>
<evidence type="ECO:0000259" key="5">
    <source>
        <dbReference type="PROSITE" id="PS50931"/>
    </source>
</evidence>
<dbReference type="SUPFAM" id="SSF53850">
    <property type="entry name" value="Periplasmic binding protein-like II"/>
    <property type="match status" value="1"/>
</dbReference>
<comment type="caution">
    <text evidence="6">The sequence shown here is derived from an EMBL/GenBank/DDBJ whole genome shotgun (WGS) entry which is preliminary data.</text>
</comment>
<keyword evidence="2" id="KW-0805">Transcription regulation</keyword>
<dbReference type="RefSeq" id="WP_164627886.1">
    <property type="nucleotide sequence ID" value="NZ_JAAIVJ010000017.1"/>
</dbReference>
<dbReference type="PANTHER" id="PTHR30537">
    <property type="entry name" value="HTH-TYPE TRANSCRIPTIONAL REGULATOR"/>
    <property type="match status" value="1"/>
</dbReference>
<dbReference type="InterPro" id="IPR058163">
    <property type="entry name" value="LysR-type_TF_proteobact-type"/>
</dbReference>
<evidence type="ECO:0000256" key="2">
    <source>
        <dbReference type="ARBA" id="ARBA00023015"/>
    </source>
</evidence>
<dbReference type="Pfam" id="PF03466">
    <property type="entry name" value="LysR_substrate"/>
    <property type="match status" value="1"/>
</dbReference>
<proteinExistence type="inferred from homology"/>
<reference evidence="6 7" key="1">
    <citation type="submission" date="2020-02" db="EMBL/GenBank/DDBJ databases">
        <authorList>
            <person name="Chen W.-M."/>
        </authorList>
    </citation>
    <scope>NUCLEOTIDE SEQUENCE [LARGE SCALE GENOMIC DNA]</scope>
    <source>
        <strain evidence="6 7">KMS-5</strain>
    </source>
</reference>
<dbReference type="InterPro" id="IPR005119">
    <property type="entry name" value="LysR_subst-bd"/>
</dbReference>
<dbReference type="InterPro" id="IPR036388">
    <property type="entry name" value="WH-like_DNA-bd_sf"/>
</dbReference>
<dbReference type="PROSITE" id="PS50931">
    <property type="entry name" value="HTH_LYSR"/>
    <property type="match status" value="1"/>
</dbReference>
<protein>
    <submittedName>
        <fullName evidence="6">LysR family transcriptional regulator</fullName>
    </submittedName>
</protein>
<evidence type="ECO:0000256" key="4">
    <source>
        <dbReference type="ARBA" id="ARBA00023163"/>
    </source>
</evidence>
<dbReference type="Proteomes" id="UP000477782">
    <property type="component" value="Unassembled WGS sequence"/>
</dbReference>
<name>A0A6M0QX08_9RHOB</name>
<dbReference type="PRINTS" id="PR00039">
    <property type="entry name" value="HTHLYSR"/>
</dbReference>
<dbReference type="GO" id="GO:0003677">
    <property type="term" value="F:DNA binding"/>
    <property type="evidence" value="ECO:0007669"/>
    <property type="project" value="UniProtKB-KW"/>
</dbReference>
<accession>A0A6M0QX08</accession>
<organism evidence="6 7">
    <name type="scientific">Tabrizicola oligotrophica</name>
    <dbReference type="NCBI Taxonomy" id="2710650"/>
    <lineage>
        <taxon>Bacteria</taxon>
        <taxon>Pseudomonadati</taxon>
        <taxon>Pseudomonadota</taxon>
        <taxon>Alphaproteobacteria</taxon>
        <taxon>Rhodobacterales</taxon>
        <taxon>Paracoccaceae</taxon>
        <taxon>Tabrizicola</taxon>
    </lineage>
</organism>
<dbReference type="Gene3D" id="1.10.10.10">
    <property type="entry name" value="Winged helix-like DNA-binding domain superfamily/Winged helix DNA-binding domain"/>
    <property type="match status" value="1"/>
</dbReference>
<keyword evidence="3" id="KW-0238">DNA-binding</keyword>
<evidence type="ECO:0000313" key="7">
    <source>
        <dbReference type="Proteomes" id="UP000477782"/>
    </source>
</evidence>
<keyword evidence="4" id="KW-0804">Transcription</keyword>
<comment type="similarity">
    <text evidence="1">Belongs to the LysR transcriptional regulatory family.</text>
</comment>
<sequence length="298" mass="33034">MTRRHYDLPSLNALAAFEAVARNLNVTRAATELNVTPGAVSKQIRQLEAELGRQLMQRHSTGISLTSEGEEVAASLHEAFGRVSATLRHVRASGERAHVSIISTMATMQLWLMPRLGSFWGAHPEIVVEHVISDRLHDVPRPDIDLRIRYGDGHWPGEEARLIQSDRVVAVASPAFLARHPIADPEALAAAPLLSVEGADWVWMTWGSFLRAAGVPFHRLNVRRFNSYVIALQAARDGQGVSLGWMSSVAPLIARGELQKVTQTEIDDPNAFYVTWNDRRTLSAEATILRDWLLAQGY</sequence>
<dbReference type="CDD" id="cd08432">
    <property type="entry name" value="PBP2_GcdR_TrpI_HvrB_AmpR_like"/>
    <property type="match status" value="1"/>
</dbReference>
<dbReference type="GO" id="GO:0003700">
    <property type="term" value="F:DNA-binding transcription factor activity"/>
    <property type="evidence" value="ECO:0007669"/>
    <property type="project" value="InterPro"/>
</dbReference>
<dbReference type="InterPro" id="IPR036390">
    <property type="entry name" value="WH_DNA-bd_sf"/>
</dbReference>
<dbReference type="PANTHER" id="PTHR30537:SF5">
    <property type="entry name" value="HTH-TYPE TRANSCRIPTIONAL ACTIVATOR TTDR-RELATED"/>
    <property type="match status" value="1"/>
</dbReference>
<evidence type="ECO:0000256" key="1">
    <source>
        <dbReference type="ARBA" id="ARBA00009437"/>
    </source>
</evidence>
<dbReference type="EMBL" id="JAAIVJ010000017">
    <property type="protein sequence ID" value="NEY91980.1"/>
    <property type="molecule type" value="Genomic_DNA"/>
</dbReference>
<dbReference type="InterPro" id="IPR000847">
    <property type="entry name" value="LysR_HTH_N"/>
</dbReference>
<dbReference type="SUPFAM" id="SSF46785">
    <property type="entry name" value="Winged helix' DNA-binding domain"/>
    <property type="match status" value="1"/>
</dbReference>
<feature type="domain" description="HTH lysR-type" evidence="5">
    <location>
        <begin position="9"/>
        <end position="66"/>
    </location>
</feature>
<dbReference type="AlphaFoldDB" id="A0A6M0QX08"/>
<evidence type="ECO:0000313" key="6">
    <source>
        <dbReference type="EMBL" id="NEY91980.1"/>
    </source>
</evidence>
<gene>
    <name evidence="6" type="ORF">G4Z14_16945</name>
</gene>
<evidence type="ECO:0000256" key="3">
    <source>
        <dbReference type="ARBA" id="ARBA00023125"/>
    </source>
</evidence>